<dbReference type="Proteomes" id="UP000199310">
    <property type="component" value="Unassembled WGS sequence"/>
</dbReference>
<dbReference type="EMBL" id="FOJG01000002">
    <property type="protein sequence ID" value="SEW50651.1"/>
    <property type="molecule type" value="Genomic_DNA"/>
</dbReference>
<organism evidence="1 2">
    <name type="scientific">Chitinophaga arvensicola</name>
    <dbReference type="NCBI Taxonomy" id="29529"/>
    <lineage>
        <taxon>Bacteria</taxon>
        <taxon>Pseudomonadati</taxon>
        <taxon>Bacteroidota</taxon>
        <taxon>Chitinophagia</taxon>
        <taxon>Chitinophagales</taxon>
        <taxon>Chitinophagaceae</taxon>
        <taxon>Chitinophaga</taxon>
    </lineage>
</organism>
<keyword evidence="2" id="KW-1185">Reference proteome</keyword>
<dbReference type="STRING" id="29529.SAMN04488122_3908"/>
<evidence type="ECO:0000313" key="2">
    <source>
        <dbReference type="Proteomes" id="UP000199310"/>
    </source>
</evidence>
<accession>A0A1I0S5W5</accession>
<reference evidence="2" key="1">
    <citation type="submission" date="2016-10" db="EMBL/GenBank/DDBJ databases">
        <authorList>
            <person name="Varghese N."/>
            <person name="Submissions S."/>
        </authorList>
    </citation>
    <scope>NUCLEOTIDE SEQUENCE [LARGE SCALE GENOMIC DNA]</scope>
    <source>
        <strain evidence="2">DSM 3695</strain>
    </source>
</reference>
<dbReference type="RefSeq" id="WP_089897284.1">
    <property type="nucleotide sequence ID" value="NZ_FOJG01000002.1"/>
</dbReference>
<protein>
    <submittedName>
        <fullName evidence="1">Uncharacterized protein</fullName>
    </submittedName>
</protein>
<name>A0A1I0S5W5_9BACT</name>
<evidence type="ECO:0000313" key="1">
    <source>
        <dbReference type="EMBL" id="SEW50651.1"/>
    </source>
</evidence>
<dbReference type="AlphaFoldDB" id="A0A1I0S5W5"/>
<proteinExistence type="predicted"/>
<dbReference type="OrthoDB" id="680829at2"/>
<sequence>MHNNNYTFNDQFFAHIRAPKYQLQKVTAVLKGLSIFPTLENIYLSFVDRQYLYYTAAAKGLTVHSTEIVSNSAEDSFVRGAVMILNIPAELPNVMRVRGLVVPYSLAEKLNPWDVMGMEGNIHQLETVNYYQDDYGQCVHSSADSHGGAGESHPSGIIRFGVMFQEEQLRSSIFEKDTYTYTVDYKHVYVSPVHPHNSVVEAMKTQCWPGNLDVSILHRDAGTYEVEKKGEHILFRVL</sequence>
<gene>
    <name evidence="1" type="ORF">SAMN04488122_3908</name>
</gene>